<dbReference type="SMART" id="SM00355">
    <property type="entry name" value="ZnF_C2H2"/>
    <property type="match status" value="3"/>
</dbReference>
<dbReference type="VEuPathDB" id="TriTrypDB:TcIL3000.11.8880"/>
<feature type="domain" description="C2H2-type" evidence="2">
    <location>
        <begin position="77"/>
        <end position="99"/>
    </location>
</feature>
<feature type="region of interest" description="Disordered" evidence="1">
    <location>
        <begin position="208"/>
        <end position="237"/>
    </location>
</feature>
<evidence type="ECO:0000256" key="1">
    <source>
        <dbReference type="SAM" id="MobiDB-lite"/>
    </source>
</evidence>
<dbReference type="EMBL" id="HE575324">
    <property type="protein sequence ID" value="CCC95431.1"/>
    <property type="molecule type" value="Genomic_DNA"/>
</dbReference>
<name>G0V1B0_TRYCI</name>
<accession>G0V1B0</accession>
<sequence length="468" mass="54298">MQRDAMHLYDGKDPSEWIQKGNGERKDGRSVAQATDQGDQAPRSNPGHQNANGAQANPRNPVHHNPSSTDSNTVFRCLKCIGEVGTRTKLTKHLNKSKHYSAVCVECGEQYKYFGPRQPHCHEATTSHRGFFGTFHEKVDYEVDHAMMLSRDQYRCHCLTTFLCVPHIAIHLRDDHNNKHVPNHAKCLTCEEEGTLYEMADHWLKKKNENRKALDPKGKKSRKSKKDKGRMNPSAFSAHEVPRECEIVVEGFCDSQFLVPFPQRPPRRSEGSDYVILYQCPVCLFLFDQWIDMQRHIEKTKHVNGLPQPLLERRRERGCPSVNQYLRDNLEVLADLKNPKVWELIYKYRRNNVSRDLDEHVYGFQCPVSGCLAPFLTYGEFRNHMREGRCLTMGADSTPPGQPHRPSWEEDPCAYRVTFTINQLVDVFGFIKCGECNLPFRPGEERHHKQKHHHTETIKFEKERFPRN</sequence>
<organism evidence="3">
    <name type="scientific">Trypanosoma congolense (strain IL3000)</name>
    <dbReference type="NCBI Taxonomy" id="1068625"/>
    <lineage>
        <taxon>Eukaryota</taxon>
        <taxon>Discoba</taxon>
        <taxon>Euglenozoa</taxon>
        <taxon>Kinetoplastea</taxon>
        <taxon>Metakinetoplastina</taxon>
        <taxon>Trypanosomatida</taxon>
        <taxon>Trypanosomatidae</taxon>
        <taxon>Trypanosoma</taxon>
        <taxon>Nannomonas</taxon>
    </lineage>
</organism>
<proteinExistence type="predicted"/>
<evidence type="ECO:0000259" key="2">
    <source>
        <dbReference type="PROSITE" id="PS00028"/>
    </source>
</evidence>
<feature type="compositionally biased region" description="Basic and acidic residues" evidence="1">
    <location>
        <begin position="1"/>
        <end position="15"/>
    </location>
</feature>
<dbReference type="PROSITE" id="PS00028">
    <property type="entry name" value="ZINC_FINGER_C2H2_1"/>
    <property type="match status" value="2"/>
</dbReference>
<feature type="region of interest" description="Disordered" evidence="1">
    <location>
        <begin position="1"/>
        <end position="70"/>
    </location>
</feature>
<feature type="domain" description="C2H2-type" evidence="2">
    <location>
        <begin position="280"/>
        <end position="302"/>
    </location>
</feature>
<feature type="compositionally biased region" description="Basic residues" evidence="1">
    <location>
        <begin position="219"/>
        <end position="228"/>
    </location>
</feature>
<feature type="compositionally biased region" description="Basic and acidic residues" evidence="1">
    <location>
        <begin position="455"/>
        <end position="468"/>
    </location>
</feature>
<evidence type="ECO:0000313" key="3">
    <source>
        <dbReference type="EMBL" id="CCC95431.1"/>
    </source>
</evidence>
<dbReference type="AlphaFoldDB" id="G0V1B0"/>
<feature type="compositionally biased region" description="Basic and acidic residues" evidence="1">
    <location>
        <begin position="208"/>
        <end position="218"/>
    </location>
</feature>
<feature type="region of interest" description="Disordered" evidence="1">
    <location>
        <begin position="444"/>
        <end position="468"/>
    </location>
</feature>
<dbReference type="InterPro" id="IPR013087">
    <property type="entry name" value="Znf_C2H2_type"/>
</dbReference>
<gene>
    <name evidence="3" type="ORF">TCIL3000_11_8880</name>
</gene>
<reference evidence="3" key="1">
    <citation type="journal article" date="2012" name="Proc. Natl. Acad. Sci. U.S.A.">
        <title>Antigenic diversity is generated by distinct evolutionary mechanisms in African trypanosome species.</title>
        <authorList>
            <person name="Jackson A.P."/>
            <person name="Berry A."/>
            <person name="Aslett M."/>
            <person name="Allison H.C."/>
            <person name="Burton P."/>
            <person name="Vavrova-Anderson J."/>
            <person name="Brown R."/>
            <person name="Browne H."/>
            <person name="Corton N."/>
            <person name="Hauser H."/>
            <person name="Gamble J."/>
            <person name="Gilderthorp R."/>
            <person name="Marcello L."/>
            <person name="McQuillan J."/>
            <person name="Otto T.D."/>
            <person name="Quail M.A."/>
            <person name="Sanders M.J."/>
            <person name="van Tonder A."/>
            <person name="Ginger M.L."/>
            <person name="Field M.C."/>
            <person name="Barry J.D."/>
            <person name="Hertz-Fowler C."/>
            <person name="Berriman M."/>
        </authorList>
    </citation>
    <scope>NUCLEOTIDE SEQUENCE</scope>
    <source>
        <strain evidence="3">IL3000</strain>
    </source>
</reference>
<feature type="compositionally biased region" description="Polar residues" evidence="1">
    <location>
        <begin position="32"/>
        <end position="58"/>
    </location>
</feature>
<protein>
    <submittedName>
        <fullName evidence="3">Uncharacterized protein TCIL3000_11_8880</fullName>
    </submittedName>
</protein>